<feature type="region of interest" description="Disordered" evidence="10">
    <location>
        <begin position="863"/>
        <end position="930"/>
    </location>
</feature>
<comment type="catalytic activity">
    <reaction evidence="7">
        <text>L-threonyl-[protein] + ATP = O-phospho-L-threonyl-[protein] + ADP + H(+)</text>
        <dbReference type="Rhea" id="RHEA:46608"/>
        <dbReference type="Rhea" id="RHEA-COMP:11060"/>
        <dbReference type="Rhea" id="RHEA-COMP:11605"/>
        <dbReference type="ChEBI" id="CHEBI:15378"/>
        <dbReference type="ChEBI" id="CHEBI:30013"/>
        <dbReference type="ChEBI" id="CHEBI:30616"/>
        <dbReference type="ChEBI" id="CHEBI:61977"/>
        <dbReference type="ChEBI" id="CHEBI:456216"/>
        <dbReference type="EC" id="2.7.11.1"/>
    </reaction>
</comment>
<feature type="domain" description="Protein kinase" evidence="11">
    <location>
        <begin position="213"/>
        <end position="487"/>
    </location>
</feature>
<name>A0A066WA62_TILAU</name>
<comment type="caution">
    <text evidence="13">The sequence shown here is derived from an EMBL/GenBank/DDBJ whole genome shotgun (WGS) entry which is preliminary data.</text>
</comment>
<dbReference type="FunFam" id="3.30.200.20:FF:000003">
    <property type="entry name" value="Non-specific serine/threonine protein kinase"/>
    <property type="match status" value="1"/>
</dbReference>
<evidence type="ECO:0000256" key="8">
    <source>
        <dbReference type="ARBA" id="ARBA00048679"/>
    </source>
</evidence>
<protein>
    <recommendedName>
        <fullName evidence="1">non-specific serine/threonine protein kinase</fullName>
        <ecNumber evidence="1">2.7.11.1</ecNumber>
    </recommendedName>
</protein>
<evidence type="ECO:0000313" key="14">
    <source>
        <dbReference type="Proteomes" id="UP000027361"/>
    </source>
</evidence>
<dbReference type="GeneID" id="25267924"/>
<dbReference type="EMBL" id="JMSN01000027">
    <property type="protein sequence ID" value="KDN47959.1"/>
    <property type="molecule type" value="Genomic_DNA"/>
</dbReference>
<dbReference type="InterPro" id="IPR028375">
    <property type="entry name" value="KA1/Ssp2_C"/>
</dbReference>
<reference evidence="13 14" key="1">
    <citation type="submission" date="2014-05" db="EMBL/GenBank/DDBJ databases">
        <title>Draft genome sequence of a rare smut relative, Tilletiaria anomala UBC 951.</title>
        <authorList>
            <consortium name="DOE Joint Genome Institute"/>
            <person name="Toome M."/>
            <person name="Kuo A."/>
            <person name="Henrissat B."/>
            <person name="Lipzen A."/>
            <person name="Tritt A."/>
            <person name="Yoshinaga Y."/>
            <person name="Zane M."/>
            <person name="Barry K."/>
            <person name="Grigoriev I.V."/>
            <person name="Spatafora J.W."/>
            <person name="Aimea M.C."/>
        </authorList>
    </citation>
    <scope>NUCLEOTIDE SEQUENCE [LARGE SCALE GENOMIC DNA]</scope>
    <source>
        <strain evidence="13 14">UBC 951</strain>
    </source>
</reference>
<evidence type="ECO:0000256" key="6">
    <source>
        <dbReference type="ARBA" id="ARBA00022840"/>
    </source>
</evidence>
<dbReference type="SMART" id="SM00220">
    <property type="entry name" value="S_TKc"/>
    <property type="match status" value="1"/>
</dbReference>
<dbReference type="PROSITE" id="PS50011">
    <property type="entry name" value="PROTEIN_KINASE_DOM"/>
    <property type="match status" value="1"/>
</dbReference>
<keyword evidence="3" id="KW-0808">Transferase</keyword>
<evidence type="ECO:0000256" key="2">
    <source>
        <dbReference type="ARBA" id="ARBA00022527"/>
    </source>
</evidence>
<evidence type="ECO:0000256" key="5">
    <source>
        <dbReference type="ARBA" id="ARBA00022777"/>
    </source>
</evidence>
<feature type="compositionally biased region" description="Low complexity" evidence="10">
    <location>
        <begin position="90"/>
        <end position="112"/>
    </location>
</feature>
<dbReference type="PANTHER" id="PTHR24346">
    <property type="entry name" value="MAP/MICROTUBULE AFFINITY-REGULATING KINASE"/>
    <property type="match status" value="1"/>
</dbReference>
<feature type="compositionally biased region" description="Basic and acidic residues" evidence="10">
    <location>
        <begin position="632"/>
        <end position="646"/>
    </location>
</feature>
<dbReference type="OMA" id="HILAHKY"/>
<dbReference type="OrthoDB" id="193931at2759"/>
<dbReference type="GO" id="GO:0005737">
    <property type="term" value="C:cytoplasm"/>
    <property type="evidence" value="ECO:0007669"/>
    <property type="project" value="TreeGrafter"/>
</dbReference>
<gene>
    <name evidence="13" type="ORF">K437DRAFT_90244</name>
</gene>
<dbReference type="InterPro" id="IPR008271">
    <property type="entry name" value="Ser/Thr_kinase_AS"/>
</dbReference>
<feature type="compositionally biased region" description="Polar residues" evidence="10">
    <location>
        <begin position="564"/>
        <end position="579"/>
    </location>
</feature>
<dbReference type="SUPFAM" id="SSF103243">
    <property type="entry name" value="KA1-like"/>
    <property type="match status" value="1"/>
</dbReference>
<comment type="catalytic activity">
    <reaction evidence="8">
        <text>L-seryl-[protein] + ATP = O-phospho-L-seryl-[protein] + ADP + H(+)</text>
        <dbReference type="Rhea" id="RHEA:17989"/>
        <dbReference type="Rhea" id="RHEA-COMP:9863"/>
        <dbReference type="Rhea" id="RHEA-COMP:11604"/>
        <dbReference type="ChEBI" id="CHEBI:15378"/>
        <dbReference type="ChEBI" id="CHEBI:29999"/>
        <dbReference type="ChEBI" id="CHEBI:30616"/>
        <dbReference type="ChEBI" id="CHEBI:83421"/>
        <dbReference type="ChEBI" id="CHEBI:456216"/>
        <dbReference type="EC" id="2.7.11.1"/>
    </reaction>
</comment>
<dbReference type="Gene3D" id="3.30.310.80">
    <property type="entry name" value="Kinase associated domain 1, KA1"/>
    <property type="match status" value="1"/>
</dbReference>
<accession>A0A066WA62</accession>
<feature type="compositionally biased region" description="Low complexity" evidence="10">
    <location>
        <begin position="908"/>
        <end position="917"/>
    </location>
</feature>
<feature type="region of interest" description="Disordered" evidence="10">
    <location>
        <begin position="1323"/>
        <end position="1350"/>
    </location>
</feature>
<dbReference type="InterPro" id="IPR001772">
    <property type="entry name" value="KA1_dom"/>
</dbReference>
<dbReference type="InterPro" id="IPR017441">
    <property type="entry name" value="Protein_kinase_ATP_BS"/>
</dbReference>
<dbReference type="GO" id="GO:0035556">
    <property type="term" value="P:intracellular signal transduction"/>
    <property type="evidence" value="ECO:0007669"/>
    <property type="project" value="TreeGrafter"/>
</dbReference>
<dbReference type="PROSITE" id="PS50032">
    <property type="entry name" value="KA1"/>
    <property type="match status" value="1"/>
</dbReference>
<feature type="region of interest" description="Disordered" evidence="10">
    <location>
        <begin position="945"/>
        <end position="993"/>
    </location>
</feature>
<feature type="compositionally biased region" description="Low complexity" evidence="10">
    <location>
        <begin position="1192"/>
        <end position="1207"/>
    </location>
</feature>
<dbReference type="PANTHER" id="PTHR24346:SF110">
    <property type="entry name" value="NON-SPECIFIC SERINE_THREONINE PROTEIN KINASE"/>
    <property type="match status" value="1"/>
</dbReference>
<dbReference type="PROSITE" id="PS00107">
    <property type="entry name" value="PROTEIN_KINASE_ATP"/>
    <property type="match status" value="1"/>
</dbReference>
<feature type="region of interest" description="Disordered" evidence="10">
    <location>
        <begin position="526"/>
        <end position="729"/>
    </location>
</feature>
<feature type="region of interest" description="Disordered" evidence="10">
    <location>
        <begin position="1112"/>
        <end position="1243"/>
    </location>
</feature>
<evidence type="ECO:0000256" key="10">
    <source>
        <dbReference type="SAM" id="MobiDB-lite"/>
    </source>
</evidence>
<keyword evidence="14" id="KW-1185">Reference proteome</keyword>
<evidence type="ECO:0000259" key="12">
    <source>
        <dbReference type="PROSITE" id="PS50032"/>
    </source>
</evidence>
<evidence type="ECO:0000256" key="4">
    <source>
        <dbReference type="ARBA" id="ARBA00022741"/>
    </source>
</evidence>
<feature type="compositionally biased region" description="Low complexity" evidence="10">
    <location>
        <begin position="647"/>
        <end position="672"/>
    </location>
</feature>
<dbReference type="STRING" id="1037660.A0A066WA62"/>
<keyword evidence="6 9" id="KW-0067">ATP-binding</keyword>
<feature type="domain" description="KA1" evidence="12">
    <location>
        <begin position="1397"/>
        <end position="1447"/>
    </location>
</feature>
<dbReference type="InterPro" id="IPR011009">
    <property type="entry name" value="Kinase-like_dom_sf"/>
</dbReference>
<dbReference type="InterPro" id="IPR000719">
    <property type="entry name" value="Prot_kinase_dom"/>
</dbReference>
<evidence type="ECO:0000256" key="3">
    <source>
        <dbReference type="ARBA" id="ARBA00022679"/>
    </source>
</evidence>
<evidence type="ECO:0000259" key="11">
    <source>
        <dbReference type="PROSITE" id="PS50011"/>
    </source>
</evidence>
<feature type="compositionally biased region" description="Low complexity" evidence="10">
    <location>
        <begin position="977"/>
        <end position="991"/>
    </location>
</feature>
<proteinExistence type="predicted"/>
<dbReference type="GO" id="GO:0005524">
    <property type="term" value="F:ATP binding"/>
    <property type="evidence" value="ECO:0007669"/>
    <property type="project" value="UniProtKB-UniRule"/>
</dbReference>
<evidence type="ECO:0000313" key="13">
    <source>
        <dbReference type="EMBL" id="KDN47959.1"/>
    </source>
</evidence>
<keyword evidence="5 13" id="KW-0418">Kinase</keyword>
<dbReference type="RefSeq" id="XP_013243978.1">
    <property type="nucleotide sequence ID" value="XM_013388524.1"/>
</dbReference>
<evidence type="ECO:0000256" key="7">
    <source>
        <dbReference type="ARBA" id="ARBA00047899"/>
    </source>
</evidence>
<feature type="region of interest" description="Disordered" evidence="10">
    <location>
        <begin position="19"/>
        <end position="112"/>
    </location>
</feature>
<dbReference type="InParanoid" id="A0A066WA62"/>
<evidence type="ECO:0000256" key="9">
    <source>
        <dbReference type="PROSITE-ProRule" id="PRU10141"/>
    </source>
</evidence>
<feature type="compositionally biased region" description="Low complexity" evidence="10">
    <location>
        <begin position="863"/>
        <end position="872"/>
    </location>
</feature>
<dbReference type="Pfam" id="PF02149">
    <property type="entry name" value="KA1"/>
    <property type="match status" value="1"/>
</dbReference>
<dbReference type="Pfam" id="PF00069">
    <property type="entry name" value="Pkinase"/>
    <property type="match status" value="1"/>
</dbReference>
<dbReference type="Gene3D" id="1.10.510.10">
    <property type="entry name" value="Transferase(Phosphotransferase) domain 1"/>
    <property type="match status" value="1"/>
</dbReference>
<feature type="binding site" evidence="9">
    <location>
        <position position="242"/>
    </location>
    <ligand>
        <name>ATP</name>
        <dbReference type="ChEBI" id="CHEBI:30616"/>
    </ligand>
</feature>
<keyword evidence="2" id="KW-0723">Serine/threonine-protein kinase</keyword>
<dbReference type="SUPFAM" id="SSF56112">
    <property type="entry name" value="Protein kinase-like (PK-like)"/>
    <property type="match status" value="1"/>
</dbReference>
<dbReference type="FunFam" id="1.10.510.10:FF:000636">
    <property type="entry name" value="Non-specific serine/threonine protein kinase"/>
    <property type="match status" value="1"/>
</dbReference>
<feature type="compositionally biased region" description="Low complexity" evidence="10">
    <location>
        <begin position="1139"/>
        <end position="1179"/>
    </location>
</feature>
<dbReference type="GO" id="GO:0106310">
    <property type="term" value="F:protein serine kinase activity"/>
    <property type="evidence" value="ECO:0007669"/>
    <property type="project" value="RHEA"/>
</dbReference>
<feature type="compositionally biased region" description="Low complexity" evidence="10">
    <location>
        <begin position="21"/>
        <end position="55"/>
    </location>
</feature>
<organism evidence="13 14">
    <name type="scientific">Tilletiaria anomala (strain ATCC 24038 / CBS 436.72 / UBC 951)</name>
    <dbReference type="NCBI Taxonomy" id="1037660"/>
    <lineage>
        <taxon>Eukaryota</taxon>
        <taxon>Fungi</taxon>
        <taxon>Dikarya</taxon>
        <taxon>Basidiomycota</taxon>
        <taxon>Ustilaginomycotina</taxon>
        <taxon>Exobasidiomycetes</taxon>
        <taxon>Georgefischeriales</taxon>
        <taxon>Tilletiariaceae</taxon>
        <taxon>Tilletiaria</taxon>
    </lineage>
</organism>
<sequence length="1454" mass="152120">MTGATSVLPSQAVPSIGGAGAAIQASSSQFHPSSSSSTASPSTASPSTASPSTAAMFDLQQQQHPKGKAAVGGQSHAHRPVSAMPAPRTGGPSPSQGQGDSPQPAANRAIPAAAAAAGGTAAAAFANIVNSQPYTDRRNSAHPVLINAPSSRPPGAAAGAGTSTAIAAAAASGGIDAQTAQAILSHGIPITSPAAMQYFAAHPRRQQVHFGNYLLLQTLGEGEFGKVKLGVHKEWGEEVAVKLIKRDRVASSGSPEAGGGGKDPSKMSKVEREIQVLKEVRHPNIVRLYEVIESDRYIGIVLEYASGGELFDHILAHKYLREKDACRLFAQLISGVHYLHQKQIIHRDLKLENLLLDRNRNVIITDFGFANNFGDKRNDLMATSCGSPCYAAPELVVQDGLYAGSAVDVWSCGVILYAMLAGYLPFDDDPANPDGDNINLLYKYIMATPLSFPDYITAEPRSLLSRMLVPDPLKRADLQQVMRHSWLAAYRDLFTFSVDDLERAAIEQQAKKRQVYRQQMMLQHQIQEQQQQQRDAAKHALQRGDSVREVSSSDATASPRAQRHQSAMPSTMAPPSTTIAVPGAADATPTTPCISSAGGTSRSGAPPEAAAAATAAARGGRAYDPVTAQGDARGEPRSRISLEGDHAALSPSTSATSATATATSTSTPRKSAVASAQREREPQQQRKPAAQKTQRHTIQLEYTGGDQAQQQKRKKEHAQPAPPSPAADTIAKKIGQSPATTGASPTKSLSTPSASGFAPILPASAAAHVAASPVAVPGTESTADWTVASTGPVSVLGADINVPSPIQEQQSSPLPQTATSTSTSAAAVTPKPTASAEQLSQANTTPAPISDALATTRVPCLDAAANSNNNNNNERRGSRIVSDSNARHASKVSLASRTNIGAGGPPHAASTGAATDSSSDKISARHRKGLSRDNSFFSRLLSGSHGQNGLAAPPSSTSISIEPSASDDGRGGARVVSNASTTGSGKSSSSYARRKAMSLVVSRFGDANNSPANKDRELATNGTIADDAKSERRFTGRLRAKDTNSDSQRVPLTLTVSNSGSAFRQSVIPRPRQRQPQVHQDEDLDEGATTMGSTNAAKKVMDWFRKKSLAKGTFDEQPPLGPFERLDQSGGAPRVVVTASGPSVNGSAAAAAPVPTPARSAQNESSGPSSRSTSGTHSYLSHDTHTTADSQSTGVTNATTVTNASTTQPRTANKSALPAVEDSNDTPRVSATGVDGLGLPQQQLSSTVPFDDTILRQHVGAVDQTALTSLPPPDILARVREALTSMGIDFRLASGEDFKLECLRQKRTAKALQGIGSSIRTSVFPPSQAEIERSSKPPSSPMSPSMSSAGSIRNFLRRGSSQQSGIMQTPSVGAGSGFINGNSSNTNSLPTLYGEASVDGGQEVRFSVEITKIKNLPGLYSLDIRRMRGNVWAYKFCYTALLQRCNLSGQGIAL</sequence>
<evidence type="ECO:0000256" key="1">
    <source>
        <dbReference type="ARBA" id="ARBA00012513"/>
    </source>
</evidence>
<dbReference type="HOGENOM" id="CLU_002888_3_0_1"/>
<feature type="compositionally biased region" description="Low complexity" evidence="10">
    <location>
        <begin position="811"/>
        <end position="836"/>
    </location>
</feature>
<keyword evidence="4 9" id="KW-0547">Nucleotide-binding</keyword>
<dbReference type="Proteomes" id="UP000027361">
    <property type="component" value="Unassembled WGS sequence"/>
</dbReference>
<feature type="compositionally biased region" description="Low complexity" evidence="10">
    <location>
        <begin position="951"/>
        <end position="966"/>
    </location>
</feature>
<feature type="region of interest" description="Disordered" evidence="10">
    <location>
        <begin position="1064"/>
        <end position="1093"/>
    </location>
</feature>
<dbReference type="EC" id="2.7.11.1" evidence="1"/>
<dbReference type="PROSITE" id="PS00108">
    <property type="entry name" value="PROTEIN_KINASE_ST"/>
    <property type="match status" value="1"/>
</dbReference>
<feature type="compositionally biased region" description="Polar residues" evidence="10">
    <location>
        <begin position="588"/>
        <end position="603"/>
    </location>
</feature>
<feature type="region of interest" description="Disordered" evidence="10">
    <location>
        <begin position="805"/>
        <end position="844"/>
    </location>
</feature>
<feature type="compositionally biased region" description="Low complexity" evidence="10">
    <location>
        <begin position="604"/>
        <end position="622"/>
    </location>
</feature>
<dbReference type="GO" id="GO:0004674">
    <property type="term" value="F:protein serine/threonine kinase activity"/>
    <property type="evidence" value="ECO:0007669"/>
    <property type="project" value="UniProtKB-KW"/>
</dbReference>